<feature type="compositionally biased region" description="Gly residues" evidence="1">
    <location>
        <begin position="175"/>
        <end position="186"/>
    </location>
</feature>
<feature type="compositionally biased region" description="Basic and acidic residues" evidence="1">
    <location>
        <begin position="80"/>
        <end position="105"/>
    </location>
</feature>
<feature type="compositionally biased region" description="Basic residues" evidence="1">
    <location>
        <begin position="389"/>
        <end position="398"/>
    </location>
</feature>
<dbReference type="InterPro" id="IPR028949">
    <property type="entry name" value="Ntox15"/>
</dbReference>
<feature type="compositionally biased region" description="Basic and acidic residues" evidence="1">
    <location>
        <begin position="333"/>
        <end position="343"/>
    </location>
</feature>
<evidence type="ECO:0000259" key="2">
    <source>
        <dbReference type="Pfam" id="PF15604"/>
    </source>
</evidence>
<feature type="compositionally biased region" description="Basic and acidic residues" evidence="1">
    <location>
        <begin position="133"/>
        <end position="143"/>
    </location>
</feature>
<organism evidence="3 4">
    <name type="scientific">Methylobacterium aquaticum</name>
    <dbReference type="NCBI Taxonomy" id="270351"/>
    <lineage>
        <taxon>Bacteria</taxon>
        <taxon>Pseudomonadati</taxon>
        <taxon>Pseudomonadota</taxon>
        <taxon>Alphaproteobacteria</taxon>
        <taxon>Hyphomicrobiales</taxon>
        <taxon>Methylobacteriaceae</taxon>
        <taxon>Methylobacterium</taxon>
    </lineage>
</organism>
<feature type="compositionally biased region" description="Basic and acidic residues" evidence="1">
    <location>
        <begin position="260"/>
        <end position="280"/>
    </location>
</feature>
<reference evidence="3 4" key="1">
    <citation type="journal article" date="2015" name="Genome Announc.">
        <title>Complete Genome Sequence of Methylobacterium aquaticum Strain 22A, Isolated from Racomitrium japonicum Moss.</title>
        <authorList>
            <person name="Tani A."/>
            <person name="Ogura Y."/>
            <person name="Hayashi T."/>
            <person name="Kimbara K."/>
        </authorList>
    </citation>
    <scope>NUCLEOTIDE SEQUENCE [LARGE SCALE GENOMIC DNA]</scope>
    <source>
        <strain evidence="3 4">MA-22A</strain>
        <plasmid evidence="4">Plasmid pMaq22A_1p DNA</plasmid>
    </source>
</reference>
<dbReference type="Proteomes" id="UP000061432">
    <property type="component" value="Plasmid pMaq22A_1p"/>
</dbReference>
<feature type="compositionally biased region" description="Gly residues" evidence="1">
    <location>
        <begin position="10"/>
        <end position="19"/>
    </location>
</feature>
<name>A0A0C6G1F1_9HYPH</name>
<feature type="compositionally biased region" description="Basic residues" evidence="1">
    <location>
        <begin position="459"/>
        <end position="474"/>
    </location>
</feature>
<evidence type="ECO:0000256" key="1">
    <source>
        <dbReference type="SAM" id="MobiDB-lite"/>
    </source>
</evidence>
<proteinExistence type="predicted"/>
<feature type="compositionally biased region" description="Basic and acidic residues" evidence="1">
    <location>
        <begin position="156"/>
        <end position="167"/>
    </location>
</feature>
<feature type="compositionally biased region" description="Basic residues" evidence="1">
    <location>
        <begin position="211"/>
        <end position="228"/>
    </location>
</feature>
<dbReference type="Pfam" id="PF13665">
    <property type="entry name" value="Tox-PAAR-like"/>
    <property type="match status" value="1"/>
</dbReference>
<dbReference type="EMBL" id="AP014705">
    <property type="protein sequence ID" value="BAQ49715.1"/>
    <property type="molecule type" value="Genomic_DNA"/>
</dbReference>
<feature type="compositionally biased region" description="Basic residues" evidence="1">
    <location>
        <begin position="517"/>
        <end position="536"/>
    </location>
</feature>
<sequence>MGPADHPAGRDGGAGGLPGGRSRPADRDRHRAQPQQPGALRVAGAQDQARGPLQHLQGAGLQRDLDGGCGGRGEPVHACPEGHDHEGAQRRDGAGGRQPDRERGGEPLVRGGQQPEPGDRGLALAHRGGGGGRGERGPGRGDVGDVGADGGAARPGDGRRDGRDGRRLRGRRGGAGRCGGARGAGRAGRRRCRGRSRGLRPRGAGDGVRRAGGRRRHRRADRRRHRRNPGRDQRRERAQPAHRGRGRHGGGGHRARRPGRRDDGRPGRRDEHDGHPLPELHHRHRLDRAGRRQQGRQCRADHAGERRQGAYPHRRRAVRDRGRPGDAGQGRRGVPDRRRRFDANDGQGRQRHHHRQDLHHRLLRPGEALGQGHRPQPVALTGTSDAHPQRHALRRSRLWRPAPRRDRDGGGRGARPLRPLRRGRAQPRRHPGARAQRRLCRRSPSHAARAGRGPDSLQARRRRDRPRPRPRARRPAGPLVDGRADGGRDAGGAAGPRAARLATGAALPAADLEARPGRARHPRTARLSPRRGRAHRGGSGGHDEPRQPDRPGAAAPGLEPGRPGAAGAPDRGAGGGPRRSLRSRAPGRLRPGAAVLALARGALRHPRRGVASRALPADACGFRLPFLPDRRARPDPATPPRRRDRAARRAGAGRGADVPVARVGAGGPPRLVRRPGRVGAAAPRRGASRPAGGGGALAGGPDLARLGGALPGLSRGGAGAGVAGRGGGPGGVGRARAERGGGFVSLPREGSRTVREGIVVAEAMDWCRSPTAIVPYRIYTHHQVEGASTADSVRQTDERSHVRGSLIRQCYGDEPGVGGGVRSGTRGAECEPKTWSSSVRAEGRPMVRHDDEWWMNHRNTYGRLTYVKDAKRYETPEEKQVEPRIQWAFYQPPNTAPDISPLSAPSTVPEPTQPPQPEPQEIPTPGRDSVARRAVMGVVGAAGAVTSAVAAGILLATTTPLNKDENVRISRKRCRPRQVVFDLNGYSRPEYQRQLDLQQDKLNAKGPCKSRDDIDSFTKKTPFQKELDRKDAENAQRRFRRQWKRQNPLANTSDLAALHRLDMVAGGYKLDIADMGDSNINSSIGSQWNVHETGSPTSRQQEVREHADEMCRGQCPLGISLIVQ</sequence>
<feature type="compositionally biased region" description="Basic residues" evidence="1">
    <location>
        <begin position="187"/>
        <end position="200"/>
    </location>
</feature>
<feature type="compositionally biased region" description="Basic and acidic residues" evidence="1">
    <location>
        <begin position="229"/>
        <end position="239"/>
    </location>
</feature>
<keyword evidence="3" id="KW-0614">Plasmid</keyword>
<feature type="compositionally biased region" description="Basic residues" evidence="1">
    <location>
        <begin position="418"/>
        <end position="444"/>
    </location>
</feature>
<feature type="compositionally biased region" description="Low complexity" evidence="1">
    <location>
        <begin position="550"/>
        <end position="571"/>
    </location>
</feature>
<feature type="region of interest" description="Disordered" evidence="1">
    <location>
        <begin position="817"/>
        <end position="837"/>
    </location>
</feature>
<dbReference type="AlphaFoldDB" id="A0A0C6G1F1"/>
<feature type="compositionally biased region" description="Pro residues" evidence="1">
    <location>
        <begin position="911"/>
        <end position="922"/>
    </location>
</feature>
<reference evidence="4" key="2">
    <citation type="submission" date="2015-01" db="EMBL/GenBank/DDBJ databases">
        <title>Complete genome sequence of Methylobacterium aquaticum strain 22A.</title>
        <authorList>
            <person name="Tani A."/>
            <person name="Ogura Y."/>
            <person name="Hayashi T."/>
        </authorList>
    </citation>
    <scope>NUCLEOTIDE SEQUENCE [LARGE SCALE GENOMIC DNA]</scope>
    <source>
        <strain evidence="4">MA-22A</strain>
        <plasmid evidence="4">Plasmid pMaq22A_1p DNA</plasmid>
    </source>
</reference>
<feature type="compositionally biased region" description="Gly residues" evidence="1">
    <location>
        <begin position="717"/>
        <end position="733"/>
    </location>
</feature>
<feature type="domain" description="Novel toxin 15" evidence="2">
    <location>
        <begin position="990"/>
        <end position="1115"/>
    </location>
</feature>
<feature type="region of interest" description="Disordered" evidence="1">
    <location>
        <begin position="717"/>
        <end position="739"/>
    </location>
</feature>
<accession>A0A0C6G1F1</accession>
<feature type="compositionally biased region" description="Basic residues" evidence="1">
    <location>
        <begin position="281"/>
        <end position="294"/>
    </location>
</feature>
<feature type="compositionally biased region" description="Basic residues" evidence="1">
    <location>
        <begin position="349"/>
        <end position="363"/>
    </location>
</feature>
<protein>
    <recommendedName>
        <fullName evidence="2">Novel toxin 15 domain-containing protein</fullName>
    </recommendedName>
</protein>
<feature type="compositionally biased region" description="Basic and acidic residues" evidence="1">
    <location>
        <begin position="298"/>
        <end position="308"/>
    </location>
</feature>
<feature type="compositionally biased region" description="Basic residues" evidence="1">
    <location>
        <begin position="240"/>
        <end position="259"/>
    </location>
</feature>
<dbReference type="KEGG" id="maqu:Maq22A_1p37700"/>
<geneLocation type="plasmid" evidence="4">
    <name>pMaq22A_1p DNA</name>
</geneLocation>
<evidence type="ECO:0000313" key="4">
    <source>
        <dbReference type="Proteomes" id="UP000061432"/>
    </source>
</evidence>
<dbReference type="PATRIC" id="fig|270351.10.peg.6817"/>
<feature type="compositionally biased region" description="Low complexity" evidence="1">
    <location>
        <begin position="495"/>
        <end position="511"/>
    </location>
</feature>
<feature type="region of interest" description="Disordered" evidence="1">
    <location>
        <begin position="625"/>
        <end position="699"/>
    </location>
</feature>
<gene>
    <name evidence="3" type="ORF">Maq22A_1p37700</name>
</gene>
<feature type="region of interest" description="Disordered" evidence="1">
    <location>
        <begin position="1"/>
        <end position="588"/>
    </location>
</feature>
<feature type="region of interest" description="Disordered" evidence="1">
    <location>
        <begin position="891"/>
        <end position="927"/>
    </location>
</feature>
<feature type="compositionally biased region" description="Low complexity" evidence="1">
    <location>
        <begin position="677"/>
        <end position="690"/>
    </location>
</feature>
<dbReference type="Pfam" id="PF15604">
    <property type="entry name" value="Ntox15"/>
    <property type="match status" value="1"/>
</dbReference>
<evidence type="ECO:0000313" key="3">
    <source>
        <dbReference type="EMBL" id="BAQ49715.1"/>
    </source>
</evidence>